<keyword evidence="5 6" id="KW-0472">Membrane</keyword>
<organism evidence="7 8">
    <name type="scientific">Nocardiopsis alborubida</name>
    <dbReference type="NCBI Taxonomy" id="146802"/>
    <lineage>
        <taxon>Bacteria</taxon>
        <taxon>Bacillati</taxon>
        <taxon>Actinomycetota</taxon>
        <taxon>Actinomycetes</taxon>
        <taxon>Streptosporangiales</taxon>
        <taxon>Nocardiopsidaceae</taxon>
        <taxon>Nocardiopsis</taxon>
    </lineage>
</organism>
<dbReference type="EMBL" id="JAAXPG010000017">
    <property type="protein sequence ID" value="NKY99615.1"/>
    <property type="molecule type" value="Genomic_DNA"/>
</dbReference>
<dbReference type="Proteomes" id="UP000553209">
    <property type="component" value="Unassembled WGS sequence"/>
</dbReference>
<keyword evidence="8" id="KW-1185">Reference proteome</keyword>
<reference evidence="7 8" key="1">
    <citation type="submission" date="2020-04" db="EMBL/GenBank/DDBJ databases">
        <title>MicrobeNet Type strains.</title>
        <authorList>
            <person name="Nicholson A.C."/>
        </authorList>
    </citation>
    <scope>NUCLEOTIDE SEQUENCE [LARGE SCALE GENOMIC DNA]</scope>
    <source>
        <strain evidence="7 8">ATCC 23612</strain>
    </source>
</reference>
<dbReference type="GO" id="GO:0005886">
    <property type="term" value="C:plasma membrane"/>
    <property type="evidence" value="ECO:0007669"/>
    <property type="project" value="UniProtKB-SubCell"/>
</dbReference>
<gene>
    <name evidence="7" type="ORF">HGB44_18385</name>
</gene>
<feature type="transmembrane region" description="Helical" evidence="6">
    <location>
        <begin position="45"/>
        <end position="68"/>
    </location>
</feature>
<evidence type="ECO:0000313" key="7">
    <source>
        <dbReference type="EMBL" id="NKY99615.1"/>
    </source>
</evidence>
<evidence type="ECO:0000256" key="6">
    <source>
        <dbReference type="SAM" id="Phobius"/>
    </source>
</evidence>
<keyword evidence="3 6" id="KW-0812">Transmembrane</keyword>
<comment type="subcellular location">
    <subcellularLocation>
        <location evidence="1">Cell membrane</location>
        <topology evidence="1">Multi-pass membrane protein</topology>
    </subcellularLocation>
</comment>
<evidence type="ECO:0000256" key="5">
    <source>
        <dbReference type="ARBA" id="ARBA00023136"/>
    </source>
</evidence>
<evidence type="ECO:0000256" key="3">
    <source>
        <dbReference type="ARBA" id="ARBA00022692"/>
    </source>
</evidence>
<keyword evidence="2" id="KW-1003">Cell membrane</keyword>
<name>A0A7X6MHN0_9ACTN</name>
<protein>
    <recommendedName>
        <fullName evidence="9">Aromatic acid exporter family member 1</fullName>
    </recommendedName>
</protein>
<dbReference type="Pfam" id="PF06081">
    <property type="entry name" value="ArAE_1"/>
    <property type="match status" value="1"/>
</dbReference>
<dbReference type="RefSeq" id="WP_061083760.1">
    <property type="nucleotide sequence ID" value="NZ_JAAXPG010000017.1"/>
</dbReference>
<evidence type="ECO:0008006" key="9">
    <source>
        <dbReference type="Google" id="ProtNLM"/>
    </source>
</evidence>
<evidence type="ECO:0000256" key="2">
    <source>
        <dbReference type="ARBA" id="ARBA00022475"/>
    </source>
</evidence>
<keyword evidence="4 6" id="KW-1133">Transmembrane helix</keyword>
<evidence type="ECO:0000256" key="4">
    <source>
        <dbReference type="ARBA" id="ARBA00022989"/>
    </source>
</evidence>
<feature type="transmembrane region" description="Helical" evidence="6">
    <location>
        <begin position="104"/>
        <end position="123"/>
    </location>
</feature>
<dbReference type="InterPro" id="IPR010343">
    <property type="entry name" value="ArAE_1"/>
</dbReference>
<comment type="caution">
    <text evidence="7">The sequence shown here is derived from an EMBL/GenBank/DDBJ whole genome shotgun (WGS) entry which is preliminary data.</text>
</comment>
<feature type="transmembrane region" description="Helical" evidence="6">
    <location>
        <begin position="152"/>
        <end position="174"/>
    </location>
</feature>
<dbReference type="AlphaFoldDB" id="A0A7X6MHN0"/>
<proteinExistence type="predicted"/>
<evidence type="ECO:0000313" key="8">
    <source>
        <dbReference type="Proteomes" id="UP000553209"/>
    </source>
</evidence>
<sequence length="391" mass="42328">MVAARLRRVASNARELLRRVVERRGYERETAVIIAKCVIASTGAWLLGTLLGGSSQIGFAPFSALLVVRPSVYGSVLQSLRYVPAVFLGALIAGLTGLTVGLNVWFFALAVLVAMVAGQFTVFGDQGKQIPVVASFALAGGTAGSLTDMGTLLLMVLVGAGSAVVTNTVFAPAIRFRDAESAVLDFADGLRDLCREMAEALREGGEGLGDAEYWGRVAKGFDNTERNAREVVSQQEYRARLNPRRILEGPVPKRAPKSYYGWILALGRSSRHIQSLIRTLRAANGGRTRFPEPGDAFLREFAPLLNAAADAFDAVHEAGEPERDTVSPDLDSCLEGGLRLIDRTRERMRQDWDSERWPVHSAMLTDLERLFEELQEGHENSEEGAPGGAAG</sequence>
<evidence type="ECO:0000256" key="1">
    <source>
        <dbReference type="ARBA" id="ARBA00004651"/>
    </source>
</evidence>
<feature type="transmembrane region" description="Helical" evidence="6">
    <location>
        <begin position="80"/>
        <end position="98"/>
    </location>
</feature>
<accession>A0A7X6MHN0</accession>